<feature type="compositionally biased region" description="Basic and acidic residues" evidence="1">
    <location>
        <begin position="35"/>
        <end position="56"/>
    </location>
</feature>
<accession>A0A0M3IZ06</accession>
<evidence type="ECO:0000313" key="2">
    <source>
        <dbReference type="EMBL" id="VDK17659.1"/>
    </source>
</evidence>
<sequence length="206" mass="24308">MKCFQELSASKMNQIKSSLTSDERKRIYSTQMNEESEHFLRDNTEDGGNERNEELTNLRSNEMDQNLWKGDDEEMNASQKRRIAKRESFVYYKNKQKDGFGHKFNKTIALIPGMKCSCGFSLPLEQSRRLSSTDLYYKIGDRYRIARWNVEAMWLLTDVSYNKRYDAIQLSFIDAARNNQNVTCRCDSVDRRMWGNSAEFELFEYG</sequence>
<evidence type="ECO:0000256" key="1">
    <source>
        <dbReference type="SAM" id="MobiDB-lite"/>
    </source>
</evidence>
<dbReference type="Proteomes" id="UP000267096">
    <property type="component" value="Unassembled WGS sequence"/>
</dbReference>
<reference evidence="4" key="1">
    <citation type="submission" date="2017-02" db="UniProtKB">
        <authorList>
            <consortium name="WormBaseParasite"/>
        </authorList>
    </citation>
    <scope>IDENTIFICATION</scope>
</reference>
<dbReference type="AlphaFoldDB" id="A0A0M3IZ06"/>
<proteinExistence type="predicted"/>
<gene>
    <name evidence="2" type="ORF">ASIM_LOCUS389</name>
</gene>
<dbReference type="WBParaSite" id="ASIM_0000048601-mRNA-1">
    <property type="protein sequence ID" value="ASIM_0000048601-mRNA-1"/>
    <property type="gene ID" value="ASIM_0000048601"/>
</dbReference>
<name>A0A0M3IZ06_ANISI</name>
<evidence type="ECO:0000313" key="3">
    <source>
        <dbReference type="Proteomes" id="UP000267096"/>
    </source>
</evidence>
<reference evidence="2 3" key="2">
    <citation type="submission" date="2018-11" db="EMBL/GenBank/DDBJ databases">
        <authorList>
            <consortium name="Pathogen Informatics"/>
        </authorList>
    </citation>
    <scope>NUCLEOTIDE SEQUENCE [LARGE SCALE GENOMIC DNA]</scope>
</reference>
<evidence type="ECO:0000313" key="4">
    <source>
        <dbReference type="WBParaSite" id="ASIM_0000048601-mRNA-1"/>
    </source>
</evidence>
<keyword evidence="3" id="KW-1185">Reference proteome</keyword>
<feature type="region of interest" description="Disordered" evidence="1">
    <location>
        <begin position="30"/>
        <end position="67"/>
    </location>
</feature>
<protein>
    <submittedName>
        <fullName evidence="2 4">Uncharacterized protein</fullName>
    </submittedName>
</protein>
<organism evidence="4">
    <name type="scientific">Anisakis simplex</name>
    <name type="common">Herring worm</name>
    <dbReference type="NCBI Taxonomy" id="6269"/>
    <lineage>
        <taxon>Eukaryota</taxon>
        <taxon>Metazoa</taxon>
        <taxon>Ecdysozoa</taxon>
        <taxon>Nematoda</taxon>
        <taxon>Chromadorea</taxon>
        <taxon>Rhabditida</taxon>
        <taxon>Spirurina</taxon>
        <taxon>Ascaridomorpha</taxon>
        <taxon>Ascaridoidea</taxon>
        <taxon>Anisakidae</taxon>
        <taxon>Anisakis</taxon>
        <taxon>Anisakis simplex complex</taxon>
    </lineage>
</organism>
<dbReference type="EMBL" id="UYRR01000222">
    <property type="protein sequence ID" value="VDK17659.1"/>
    <property type="molecule type" value="Genomic_DNA"/>
</dbReference>